<protein>
    <recommendedName>
        <fullName evidence="2">C2H2-type domain-containing protein</fullName>
    </recommendedName>
</protein>
<dbReference type="InterPro" id="IPR013087">
    <property type="entry name" value="Znf_C2H2_type"/>
</dbReference>
<dbReference type="EMBL" id="JABWDY010009725">
    <property type="protein sequence ID" value="KAF5201210.1"/>
    <property type="molecule type" value="Genomic_DNA"/>
</dbReference>
<dbReference type="PROSITE" id="PS50157">
    <property type="entry name" value="ZINC_FINGER_C2H2_2"/>
    <property type="match status" value="1"/>
</dbReference>
<accession>A0A7J6WXH6</accession>
<feature type="domain" description="C2H2-type" evidence="2">
    <location>
        <begin position="25"/>
        <end position="52"/>
    </location>
</feature>
<keyword evidence="1" id="KW-0863">Zinc-finger</keyword>
<keyword evidence="1" id="KW-0479">Metal-binding</keyword>
<evidence type="ECO:0000259" key="2">
    <source>
        <dbReference type="PROSITE" id="PS50157"/>
    </source>
</evidence>
<dbReference type="AlphaFoldDB" id="A0A7J6WXH6"/>
<comment type="caution">
    <text evidence="3">The sequence shown here is derived from an EMBL/GenBank/DDBJ whole genome shotgun (WGS) entry which is preliminary data.</text>
</comment>
<evidence type="ECO:0000256" key="1">
    <source>
        <dbReference type="PROSITE-ProRule" id="PRU00042"/>
    </source>
</evidence>
<sequence>MEAAIQAGIQAANQAAMEGQIVKHYHCNHCNKSCHNYNSLESHRQHHLRKKKALLLFRCELPRIWIQGGRWEKCGCIL</sequence>
<name>A0A7J6WXH6_THATH</name>
<evidence type="ECO:0000313" key="4">
    <source>
        <dbReference type="Proteomes" id="UP000554482"/>
    </source>
</evidence>
<keyword evidence="4" id="KW-1185">Reference proteome</keyword>
<evidence type="ECO:0000313" key="3">
    <source>
        <dbReference type="EMBL" id="KAF5201210.1"/>
    </source>
</evidence>
<reference evidence="3 4" key="1">
    <citation type="submission" date="2020-06" db="EMBL/GenBank/DDBJ databases">
        <title>Transcriptomic and genomic resources for Thalictrum thalictroides and T. hernandezii: Facilitating candidate gene discovery in an emerging model plant lineage.</title>
        <authorList>
            <person name="Arias T."/>
            <person name="Riano-Pachon D.M."/>
            <person name="Di Stilio V.S."/>
        </authorList>
    </citation>
    <scope>NUCLEOTIDE SEQUENCE [LARGE SCALE GENOMIC DNA]</scope>
    <source>
        <strain evidence="4">cv. WT478/WT964</strain>
        <tissue evidence="3">Leaves</tissue>
    </source>
</reference>
<dbReference type="PROSITE" id="PS00028">
    <property type="entry name" value="ZINC_FINGER_C2H2_1"/>
    <property type="match status" value="1"/>
</dbReference>
<proteinExistence type="predicted"/>
<dbReference type="GO" id="GO:0008270">
    <property type="term" value="F:zinc ion binding"/>
    <property type="evidence" value="ECO:0007669"/>
    <property type="project" value="UniProtKB-KW"/>
</dbReference>
<organism evidence="3 4">
    <name type="scientific">Thalictrum thalictroides</name>
    <name type="common">Rue-anemone</name>
    <name type="synonym">Anemone thalictroides</name>
    <dbReference type="NCBI Taxonomy" id="46969"/>
    <lineage>
        <taxon>Eukaryota</taxon>
        <taxon>Viridiplantae</taxon>
        <taxon>Streptophyta</taxon>
        <taxon>Embryophyta</taxon>
        <taxon>Tracheophyta</taxon>
        <taxon>Spermatophyta</taxon>
        <taxon>Magnoliopsida</taxon>
        <taxon>Ranunculales</taxon>
        <taxon>Ranunculaceae</taxon>
        <taxon>Thalictroideae</taxon>
        <taxon>Thalictrum</taxon>
    </lineage>
</organism>
<keyword evidence="1" id="KW-0862">Zinc</keyword>
<gene>
    <name evidence="3" type="ORF">FRX31_009203</name>
</gene>
<dbReference type="Proteomes" id="UP000554482">
    <property type="component" value="Unassembled WGS sequence"/>
</dbReference>